<evidence type="ECO:0000256" key="17">
    <source>
        <dbReference type="ARBA" id="ARBA00047857"/>
    </source>
</evidence>
<dbReference type="GO" id="GO:0008531">
    <property type="term" value="F:riboflavin kinase activity"/>
    <property type="evidence" value="ECO:0007669"/>
    <property type="project" value="InterPro"/>
</dbReference>
<evidence type="ECO:0000256" key="5">
    <source>
        <dbReference type="ARBA" id="ARBA00011987"/>
    </source>
</evidence>
<dbReference type="PANTHER" id="PTHR40706">
    <property type="entry name" value="RIBOFLAVIN KINASE"/>
    <property type="match status" value="1"/>
</dbReference>
<dbReference type="PANTHER" id="PTHR40706:SF1">
    <property type="entry name" value="RIBOFLAVIN KINASE"/>
    <property type="match status" value="1"/>
</dbReference>
<feature type="region of interest" description="Disordered" evidence="18">
    <location>
        <begin position="236"/>
        <end position="257"/>
    </location>
</feature>
<dbReference type="Gene3D" id="2.40.30.30">
    <property type="entry name" value="Riboflavin kinase-like"/>
    <property type="match status" value="1"/>
</dbReference>
<feature type="domain" description="Riboflavin kinase" evidence="19">
    <location>
        <begin position="106"/>
        <end position="241"/>
    </location>
</feature>
<evidence type="ECO:0000256" key="4">
    <source>
        <dbReference type="ARBA" id="ARBA00006428"/>
    </source>
</evidence>
<dbReference type="GO" id="GO:0009231">
    <property type="term" value="P:riboflavin biosynthetic process"/>
    <property type="evidence" value="ECO:0007669"/>
    <property type="project" value="InterPro"/>
</dbReference>
<dbReference type="STRING" id="1267564.SAMN05192561_10361"/>
<evidence type="ECO:0000256" key="12">
    <source>
        <dbReference type="ARBA" id="ARBA00022777"/>
    </source>
</evidence>
<dbReference type="InterPro" id="IPR023602">
    <property type="entry name" value="Riboflavin_kinase_CTP-dep"/>
</dbReference>
<reference evidence="20 21" key="1">
    <citation type="submission" date="2016-10" db="EMBL/GenBank/DDBJ databases">
        <authorList>
            <person name="de Groot N.N."/>
        </authorList>
    </citation>
    <scope>NUCLEOTIDE SEQUENCE [LARGE SCALE GENOMIC DNA]</scope>
    <source>
        <strain evidence="20 21">IBRC-M10418</strain>
    </source>
</reference>
<dbReference type="InterPro" id="IPR023465">
    <property type="entry name" value="Riboflavin_kinase_dom_sf"/>
</dbReference>
<dbReference type="EC" id="2.7.1.161" evidence="5"/>
<keyword evidence="8" id="KW-0288">FMN</keyword>
<comment type="cofactor">
    <cofactor evidence="1">
        <name>Mg(2+)</name>
        <dbReference type="ChEBI" id="CHEBI:18420"/>
    </cofactor>
</comment>
<dbReference type="RefSeq" id="WP_092816572.1">
    <property type="nucleotide sequence ID" value="NZ_FNWU01000003.1"/>
</dbReference>
<dbReference type="Pfam" id="PF01982">
    <property type="entry name" value="CTP-dep_RFKase"/>
    <property type="match status" value="1"/>
</dbReference>
<evidence type="ECO:0000256" key="10">
    <source>
        <dbReference type="ARBA" id="ARBA00022723"/>
    </source>
</evidence>
<organism evidence="20 21">
    <name type="scientific">Halopenitus malekzadehii</name>
    <dbReference type="NCBI Taxonomy" id="1267564"/>
    <lineage>
        <taxon>Archaea</taxon>
        <taxon>Methanobacteriati</taxon>
        <taxon>Methanobacteriota</taxon>
        <taxon>Stenosarchaea group</taxon>
        <taxon>Halobacteria</taxon>
        <taxon>Halobacteriales</taxon>
        <taxon>Haloferacaceae</taxon>
        <taxon>Halopenitus</taxon>
    </lineage>
</organism>
<keyword evidence="13" id="KW-0460">Magnesium</keyword>
<comment type="function">
    <text evidence="2">Catalyzes the CTP-dependent phosphorylation of riboflavin (vitamin B2) to form flavin mononucleotide (FMN).</text>
</comment>
<keyword evidence="12 20" id="KW-0418">Kinase</keyword>
<comment type="pathway">
    <text evidence="3">Cofactor biosynthesis; FMN biosynthesis; FMN from riboflavin (CTP route): step 1/1.</text>
</comment>
<dbReference type="GO" id="GO:0046872">
    <property type="term" value="F:metal ion binding"/>
    <property type="evidence" value="ECO:0007669"/>
    <property type="project" value="UniProtKB-KW"/>
</dbReference>
<keyword evidence="21" id="KW-1185">Reference proteome</keyword>
<dbReference type="GO" id="GO:0000166">
    <property type="term" value="F:nucleotide binding"/>
    <property type="evidence" value="ECO:0007669"/>
    <property type="project" value="UniProtKB-KW"/>
</dbReference>
<dbReference type="InterPro" id="IPR036388">
    <property type="entry name" value="WH-like_DNA-bd_sf"/>
</dbReference>
<dbReference type="InterPro" id="IPR039063">
    <property type="entry name" value="RibK_CTP-dep"/>
</dbReference>
<sequence>MPDAAAASERTGPDEIAALKTIALAGGLSETKISCAGLAADLDASTQTASRRLQRLEANDLIERDVVGDGQWVQVTDAGESVLRGEYADYRRLFETETKLSLTGVITSGMGEGRHYITLDGYMSQFRTRLGYEPYPGTLNVELDEASVRKRGEMAGIAAVDIDEWEGEDRTYGAASCYAATIVADGTDAESDDREPREYAGAHVIVPDRTHHDESQLEVIAADKLREELALTDGETVRVRIEPADRPDRDGATTGAR</sequence>
<evidence type="ECO:0000256" key="15">
    <source>
        <dbReference type="ARBA" id="ARBA00030544"/>
    </source>
</evidence>
<comment type="similarity">
    <text evidence="4">Belongs to the archaeal riboflavin kinase family.</text>
</comment>
<evidence type="ECO:0000259" key="19">
    <source>
        <dbReference type="Pfam" id="PF01982"/>
    </source>
</evidence>
<evidence type="ECO:0000256" key="9">
    <source>
        <dbReference type="ARBA" id="ARBA00022679"/>
    </source>
</evidence>
<evidence type="ECO:0000256" key="13">
    <source>
        <dbReference type="ARBA" id="ARBA00022842"/>
    </source>
</evidence>
<dbReference type="SUPFAM" id="SSF82114">
    <property type="entry name" value="Riboflavin kinase-like"/>
    <property type="match status" value="1"/>
</dbReference>
<dbReference type="EMBL" id="FNWU01000003">
    <property type="protein sequence ID" value="SEH49335.1"/>
    <property type="molecule type" value="Genomic_DNA"/>
</dbReference>
<dbReference type="Gene3D" id="1.10.10.10">
    <property type="entry name" value="Winged helix-like DNA-binding domain superfamily/Winged helix DNA-binding domain"/>
    <property type="match status" value="1"/>
</dbReference>
<evidence type="ECO:0000256" key="8">
    <source>
        <dbReference type="ARBA" id="ARBA00022643"/>
    </source>
</evidence>
<dbReference type="SUPFAM" id="SSF46785">
    <property type="entry name" value="Winged helix' DNA-binding domain"/>
    <property type="match status" value="1"/>
</dbReference>
<evidence type="ECO:0000313" key="20">
    <source>
        <dbReference type="EMBL" id="SEH49335.1"/>
    </source>
</evidence>
<proteinExistence type="inferred from homology"/>
<protein>
    <recommendedName>
        <fullName evidence="6">Riboflavin kinase</fullName>
        <ecNumber evidence="5">2.7.1.161</ecNumber>
    </recommendedName>
    <alternativeName>
        <fullName evidence="15">CTP-dependent riboflavin kinase</fullName>
    </alternativeName>
    <alternativeName>
        <fullName evidence="16">CTP:riboflavin 5'-phosphotransferase</fullName>
    </alternativeName>
    <alternativeName>
        <fullName evidence="14">Flavokinase</fullName>
    </alternativeName>
</protein>
<dbReference type="AlphaFoldDB" id="A0A1H6IIT0"/>
<dbReference type="Proteomes" id="UP000199215">
    <property type="component" value="Unassembled WGS sequence"/>
</dbReference>
<evidence type="ECO:0000256" key="16">
    <source>
        <dbReference type="ARBA" id="ARBA00033116"/>
    </source>
</evidence>
<gene>
    <name evidence="20" type="ORF">SAMN05192561_10361</name>
</gene>
<dbReference type="OrthoDB" id="30955at2157"/>
<evidence type="ECO:0000256" key="11">
    <source>
        <dbReference type="ARBA" id="ARBA00022741"/>
    </source>
</evidence>
<evidence type="ECO:0000313" key="21">
    <source>
        <dbReference type="Proteomes" id="UP000199215"/>
    </source>
</evidence>
<evidence type="ECO:0000256" key="14">
    <source>
        <dbReference type="ARBA" id="ARBA00029789"/>
    </source>
</evidence>
<keyword evidence="9" id="KW-0808">Transferase</keyword>
<feature type="compositionally biased region" description="Basic and acidic residues" evidence="18">
    <location>
        <begin position="236"/>
        <end position="251"/>
    </location>
</feature>
<accession>A0A1H6IIT0</accession>
<dbReference type="UniPathway" id="UPA00276">
    <property type="reaction ID" value="UER00929"/>
</dbReference>
<comment type="catalytic activity">
    <reaction evidence="17">
        <text>riboflavin + CTP = CDP + FMN + H(+)</text>
        <dbReference type="Rhea" id="RHEA:25021"/>
        <dbReference type="ChEBI" id="CHEBI:15378"/>
        <dbReference type="ChEBI" id="CHEBI:37563"/>
        <dbReference type="ChEBI" id="CHEBI:57986"/>
        <dbReference type="ChEBI" id="CHEBI:58069"/>
        <dbReference type="ChEBI" id="CHEBI:58210"/>
        <dbReference type="EC" id="2.7.1.161"/>
    </reaction>
</comment>
<evidence type="ECO:0000256" key="1">
    <source>
        <dbReference type="ARBA" id="ARBA00001946"/>
    </source>
</evidence>
<evidence type="ECO:0000256" key="7">
    <source>
        <dbReference type="ARBA" id="ARBA00022630"/>
    </source>
</evidence>
<evidence type="ECO:0000256" key="18">
    <source>
        <dbReference type="SAM" id="MobiDB-lite"/>
    </source>
</evidence>
<keyword evidence="11" id="KW-0547">Nucleotide-binding</keyword>
<keyword evidence="10" id="KW-0479">Metal-binding</keyword>
<keyword evidence="7" id="KW-0285">Flavoprotein</keyword>
<dbReference type="GO" id="GO:0009398">
    <property type="term" value="P:FMN biosynthetic process"/>
    <property type="evidence" value="ECO:0007669"/>
    <property type="project" value="UniProtKB-UniPathway"/>
</dbReference>
<evidence type="ECO:0000256" key="6">
    <source>
        <dbReference type="ARBA" id="ARBA00017394"/>
    </source>
</evidence>
<dbReference type="InterPro" id="IPR036390">
    <property type="entry name" value="WH_DNA-bd_sf"/>
</dbReference>
<evidence type="ECO:0000256" key="2">
    <source>
        <dbReference type="ARBA" id="ARBA00003072"/>
    </source>
</evidence>
<evidence type="ECO:0000256" key="3">
    <source>
        <dbReference type="ARBA" id="ARBA00005219"/>
    </source>
</evidence>
<name>A0A1H6IIT0_9EURY</name>